<keyword evidence="4" id="KW-0804">Transcription</keyword>
<accession>A0A7Y0Q918</accession>
<evidence type="ECO:0000259" key="5">
    <source>
        <dbReference type="PROSITE" id="PS50931"/>
    </source>
</evidence>
<gene>
    <name evidence="6" type="ORF">HII17_18425</name>
</gene>
<reference evidence="6 7" key="1">
    <citation type="submission" date="2020-04" db="EMBL/GenBank/DDBJ databases">
        <title>Thalassotalea sp. M1531, isolated from the surface of marine red alga.</title>
        <authorList>
            <person name="Pang L."/>
            <person name="Lu D.-C."/>
        </authorList>
    </citation>
    <scope>NUCLEOTIDE SEQUENCE [LARGE SCALE GENOMIC DNA]</scope>
    <source>
        <strain evidence="6 7">M1531</strain>
    </source>
</reference>
<dbReference type="InterPro" id="IPR005119">
    <property type="entry name" value="LysR_subst-bd"/>
</dbReference>
<dbReference type="AlphaFoldDB" id="A0A7Y0Q918"/>
<feature type="domain" description="HTH lysR-type" evidence="5">
    <location>
        <begin position="2"/>
        <end position="59"/>
    </location>
</feature>
<dbReference type="InterPro" id="IPR000847">
    <property type="entry name" value="LysR_HTH_N"/>
</dbReference>
<evidence type="ECO:0000256" key="4">
    <source>
        <dbReference type="ARBA" id="ARBA00023163"/>
    </source>
</evidence>
<protein>
    <submittedName>
        <fullName evidence="6">LysR family transcriptional regulator</fullName>
    </submittedName>
</protein>
<dbReference type="PRINTS" id="PR00039">
    <property type="entry name" value="HTHLYSR"/>
</dbReference>
<dbReference type="SUPFAM" id="SSF46785">
    <property type="entry name" value="Winged helix' DNA-binding domain"/>
    <property type="match status" value="1"/>
</dbReference>
<name>A0A7Y0Q918_9GAMM</name>
<dbReference type="InterPro" id="IPR036390">
    <property type="entry name" value="WH_DNA-bd_sf"/>
</dbReference>
<dbReference type="SUPFAM" id="SSF53850">
    <property type="entry name" value="Periplasmic binding protein-like II"/>
    <property type="match status" value="1"/>
</dbReference>
<dbReference type="Pfam" id="PF00126">
    <property type="entry name" value="HTH_1"/>
    <property type="match status" value="1"/>
</dbReference>
<evidence type="ECO:0000313" key="7">
    <source>
        <dbReference type="Proteomes" id="UP000568664"/>
    </source>
</evidence>
<organism evidence="6 7">
    <name type="scientific">Thalassotalea algicola</name>
    <dbReference type="NCBI Taxonomy" id="2716224"/>
    <lineage>
        <taxon>Bacteria</taxon>
        <taxon>Pseudomonadati</taxon>
        <taxon>Pseudomonadota</taxon>
        <taxon>Gammaproteobacteria</taxon>
        <taxon>Alteromonadales</taxon>
        <taxon>Colwelliaceae</taxon>
        <taxon>Thalassotalea</taxon>
    </lineage>
</organism>
<dbReference type="Proteomes" id="UP000568664">
    <property type="component" value="Unassembled WGS sequence"/>
</dbReference>
<dbReference type="InterPro" id="IPR036388">
    <property type="entry name" value="WH-like_DNA-bd_sf"/>
</dbReference>
<proteinExistence type="inferred from homology"/>
<dbReference type="PANTHER" id="PTHR30126:SF25">
    <property type="entry name" value="HTH-TYPE TRANSCRIPTIONAL REGULATOR METR"/>
    <property type="match status" value="1"/>
</dbReference>
<dbReference type="GO" id="GO:0000976">
    <property type="term" value="F:transcription cis-regulatory region binding"/>
    <property type="evidence" value="ECO:0007669"/>
    <property type="project" value="TreeGrafter"/>
</dbReference>
<dbReference type="RefSeq" id="WP_169076850.1">
    <property type="nucleotide sequence ID" value="NZ_JABBXH010000010.1"/>
</dbReference>
<keyword evidence="2" id="KW-0805">Transcription regulation</keyword>
<comment type="similarity">
    <text evidence="1">Belongs to the LysR transcriptional regulatory family.</text>
</comment>
<evidence type="ECO:0000256" key="2">
    <source>
        <dbReference type="ARBA" id="ARBA00023015"/>
    </source>
</evidence>
<evidence type="ECO:0000256" key="3">
    <source>
        <dbReference type="ARBA" id="ARBA00023125"/>
    </source>
</evidence>
<dbReference type="PROSITE" id="PS50931">
    <property type="entry name" value="HTH_LYSR"/>
    <property type="match status" value="1"/>
</dbReference>
<dbReference type="Gene3D" id="3.40.190.10">
    <property type="entry name" value="Periplasmic binding protein-like II"/>
    <property type="match status" value="1"/>
</dbReference>
<dbReference type="GO" id="GO:0003700">
    <property type="term" value="F:DNA-binding transcription factor activity"/>
    <property type="evidence" value="ECO:0007669"/>
    <property type="project" value="InterPro"/>
</dbReference>
<dbReference type="Pfam" id="PF03466">
    <property type="entry name" value="LysR_substrate"/>
    <property type="match status" value="1"/>
</dbReference>
<keyword evidence="3" id="KW-0238">DNA-binding</keyword>
<dbReference type="EMBL" id="JABBXH010000010">
    <property type="protein sequence ID" value="NMP33527.1"/>
    <property type="molecule type" value="Genomic_DNA"/>
</dbReference>
<dbReference type="PANTHER" id="PTHR30126">
    <property type="entry name" value="HTH-TYPE TRANSCRIPTIONAL REGULATOR"/>
    <property type="match status" value="1"/>
</dbReference>
<dbReference type="Gene3D" id="1.10.10.10">
    <property type="entry name" value="Winged helix-like DNA-binding domain superfamily/Winged helix DNA-binding domain"/>
    <property type="match status" value="1"/>
</dbReference>
<evidence type="ECO:0000256" key="1">
    <source>
        <dbReference type="ARBA" id="ARBA00009437"/>
    </source>
</evidence>
<comment type="caution">
    <text evidence="6">The sequence shown here is derived from an EMBL/GenBank/DDBJ whole genome shotgun (WGS) entry which is preliminary data.</text>
</comment>
<sequence length="296" mass="33688">MLELKHLRTIRALSEFESLTKAANALATSQSALSHQIKELELRLAQKIYIRHRQPISFTLHGEKLLALANEILPKIDQLNTELAKVPQSLSLSLGFACHACFQWLIPICQRLNNEYPNIHFDYHDDVFEESVDLDVLLVDEHTNSSRYIEIALGSFEQVAVVNRNNPLVSKGEILAKDFEEQILLTYPIEHNRLDLFKHILSPMNVTPKKIKSVNNSHTMLQMINSNLGVAVLPNWLVSAYTPFTELTTLNLNPTIKKTLYIRLKQEVASLECVKKLVVESRVKFANLLESTIQSP</sequence>
<evidence type="ECO:0000313" key="6">
    <source>
        <dbReference type="EMBL" id="NMP33527.1"/>
    </source>
</evidence>
<keyword evidence="7" id="KW-1185">Reference proteome</keyword>